<protein>
    <submittedName>
        <fullName evidence="1">Uncharacterized protein</fullName>
    </submittedName>
</protein>
<evidence type="ECO:0000313" key="1">
    <source>
        <dbReference type="EMBL" id="CAA9394702.1"/>
    </source>
</evidence>
<sequence length="49" mass="5589">MVRGLRSGELLLCVTDQRRRALRPRGSGRMRASCCAWPVERPPDLIVPR</sequence>
<reference evidence="1" key="1">
    <citation type="submission" date="2020-02" db="EMBL/GenBank/DDBJ databases">
        <authorList>
            <person name="Meier V. D."/>
        </authorList>
    </citation>
    <scope>NUCLEOTIDE SEQUENCE</scope>
    <source>
        <strain evidence="1">AVDCRST_MAG66</strain>
    </source>
</reference>
<organism evidence="1">
    <name type="scientific">uncultured Pseudonocardia sp</name>
    <dbReference type="NCBI Taxonomy" id="211455"/>
    <lineage>
        <taxon>Bacteria</taxon>
        <taxon>Bacillati</taxon>
        <taxon>Actinomycetota</taxon>
        <taxon>Actinomycetes</taxon>
        <taxon>Pseudonocardiales</taxon>
        <taxon>Pseudonocardiaceae</taxon>
        <taxon>Pseudonocardia</taxon>
        <taxon>environmental samples</taxon>
    </lineage>
</organism>
<gene>
    <name evidence="1" type="ORF">AVDCRST_MAG66-1259</name>
</gene>
<dbReference type="EMBL" id="CADCUS010000164">
    <property type="protein sequence ID" value="CAA9394702.1"/>
    <property type="molecule type" value="Genomic_DNA"/>
</dbReference>
<accession>A0A6J4NPT5</accession>
<name>A0A6J4NPT5_9PSEU</name>
<dbReference type="AlphaFoldDB" id="A0A6J4NPT5"/>
<proteinExistence type="predicted"/>